<dbReference type="SMART" id="SM00612">
    <property type="entry name" value="Kelch"/>
    <property type="match status" value="2"/>
</dbReference>
<evidence type="ECO:0000313" key="2">
    <source>
        <dbReference type="Ensembl" id="ENSGWIP00000005326.1"/>
    </source>
</evidence>
<reference evidence="2" key="1">
    <citation type="submission" date="2020-06" db="EMBL/GenBank/DDBJ databases">
        <authorList>
            <consortium name="Wellcome Sanger Institute Data Sharing"/>
        </authorList>
    </citation>
    <scope>NUCLEOTIDE SEQUENCE [LARGE SCALE GENOMIC DNA]</scope>
</reference>
<dbReference type="InterPro" id="IPR052392">
    <property type="entry name" value="Kelch-BTB_domain-containing"/>
</dbReference>
<reference evidence="2" key="2">
    <citation type="submission" date="2025-08" db="UniProtKB">
        <authorList>
            <consortium name="Ensembl"/>
        </authorList>
    </citation>
    <scope>IDENTIFICATION</scope>
</reference>
<dbReference type="SUPFAM" id="SSF117281">
    <property type="entry name" value="Kelch motif"/>
    <property type="match status" value="1"/>
</dbReference>
<dbReference type="PANTHER" id="PTHR46375:SF3">
    <property type="entry name" value="KELCH REPEAT AND BTB DOMAIN-CONTAINING PROTEIN 13"/>
    <property type="match status" value="1"/>
</dbReference>
<keyword evidence="1" id="KW-0880">Kelch repeat</keyword>
<evidence type="ECO:0000313" key="3">
    <source>
        <dbReference type="Proteomes" id="UP000694680"/>
    </source>
</evidence>
<evidence type="ECO:0000256" key="1">
    <source>
        <dbReference type="ARBA" id="ARBA00022441"/>
    </source>
</evidence>
<dbReference type="InterPro" id="IPR006652">
    <property type="entry name" value="Kelch_1"/>
</dbReference>
<proteinExistence type="predicted"/>
<reference evidence="2" key="3">
    <citation type="submission" date="2025-09" db="UniProtKB">
        <authorList>
            <consortium name="Ensembl"/>
        </authorList>
    </citation>
    <scope>IDENTIFICATION</scope>
</reference>
<organism evidence="2 3">
    <name type="scientific">Gouania willdenowi</name>
    <name type="common">Blunt-snouted clingfish</name>
    <name type="synonym">Lepadogaster willdenowi</name>
    <dbReference type="NCBI Taxonomy" id="441366"/>
    <lineage>
        <taxon>Eukaryota</taxon>
        <taxon>Metazoa</taxon>
        <taxon>Chordata</taxon>
        <taxon>Craniata</taxon>
        <taxon>Vertebrata</taxon>
        <taxon>Euteleostomi</taxon>
        <taxon>Actinopterygii</taxon>
        <taxon>Neopterygii</taxon>
        <taxon>Teleostei</taxon>
        <taxon>Neoteleostei</taxon>
        <taxon>Acanthomorphata</taxon>
        <taxon>Ovalentaria</taxon>
        <taxon>Blenniimorphae</taxon>
        <taxon>Blenniiformes</taxon>
        <taxon>Gobiesocoidei</taxon>
        <taxon>Gobiesocidae</taxon>
        <taxon>Gobiesocinae</taxon>
        <taxon>Gouania</taxon>
    </lineage>
</organism>
<name>A0A8C5DD72_GOUWI</name>
<evidence type="ECO:0008006" key="4">
    <source>
        <dbReference type="Google" id="ProtNLM"/>
    </source>
</evidence>
<sequence length="146" mass="16531">MSKPLLLRSEPGINNTLFCCRLPNCYNPDTNQWTRIAPMRTPRYELGVVAYMGHIFAVGGRNDSINLRSAEAYDPETDTWHDVPGMVHCNSSFGIAVMNKRIYVVSCWLKNIVEFTEMEKMSLSMILTGSVTCPDQGCIYCINKRV</sequence>
<dbReference type="Ensembl" id="ENSGWIT00000005720.1">
    <property type="protein sequence ID" value="ENSGWIP00000005326.1"/>
    <property type="gene ID" value="ENSGWIG00000002874.1"/>
</dbReference>
<dbReference type="AlphaFoldDB" id="A0A8C5DD72"/>
<accession>A0A8C5DD72</accession>
<dbReference type="Proteomes" id="UP000694680">
    <property type="component" value="Chromosome 22"/>
</dbReference>
<dbReference type="InterPro" id="IPR015915">
    <property type="entry name" value="Kelch-typ_b-propeller"/>
</dbReference>
<dbReference type="Pfam" id="PF01344">
    <property type="entry name" value="Kelch_1"/>
    <property type="match status" value="1"/>
</dbReference>
<dbReference type="PANTHER" id="PTHR46375">
    <property type="entry name" value="KELCH REPEAT AND BTB DOMAIN-CONTAINING PROTEIN 13-RELATED"/>
    <property type="match status" value="1"/>
</dbReference>
<protein>
    <recommendedName>
        <fullName evidence="4">Kelch-like protein</fullName>
    </recommendedName>
</protein>
<dbReference type="Gene3D" id="2.120.10.80">
    <property type="entry name" value="Kelch-type beta propeller"/>
    <property type="match status" value="1"/>
</dbReference>
<keyword evidence="3" id="KW-1185">Reference proteome</keyword>